<feature type="signal peptide" evidence="2">
    <location>
        <begin position="1"/>
        <end position="21"/>
    </location>
</feature>
<feature type="region of interest" description="Disordered" evidence="1">
    <location>
        <begin position="48"/>
        <end position="67"/>
    </location>
</feature>
<dbReference type="RefSeq" id="WP_146526447.1">
    <property type="nucleotide sequence ID" value="NZ_SJPV01000003.1"/>
</dbReference>
<dbReference type="AlphaFoldDB" id="A0A5C6DSP7"/>
<comment type="caution">
    <text evidence="3">The sequence shown here is derived from an EMBL/GenBank/DDBJ whole genome shotgun (WGS) entry which is preliminary data.</text>
</comment>
<accession>A0A5C6DSP7</accession>
<gene>
    <name evidence="3" type="ORF">Poly41_26140</name>
</gene>
<reference evidence="3 4" key="1">
    <citation type="submission" date="2019-02" db="EMBL/GenBank/DDBJ databases">
        <title>Deep-cultivation of Planctomycetes and their phenomic and genomic characterization uncovers novel biology.</title>
        <authorList>
            <person name="Wiegand S."/>
            <person name="Jogler M."/>
            <person name="Boedeker C."/>
            <person name="Pinto D."/>
            <person name="Vollmers J."/>
            <person name="Rivas-Marin E."/>
            <person name="Kohn T."/>
            <person name="Peeters S.H."/>
            <person name="Heuer A."/>
            <person name="Rast P."/>
            <person name="Oberbeckmann S."/>
            <person name="Bunk B."/>
            <person name="Jeske O."/>
            <person name="Meyerdierks A."/>
            <person name="Storesund J.E."/>
            <person name="Kallscheuer N."/>
            <person name="Luecker S."/>
            <person name="Lage O.M."/>
            <person name="Pohl T."/>
            <person name="Merkel B.J."/>
            <person name="Hornburger P."/>
            <person name="Mueller R.-W."/>
            <person name="Bruemmer F."/>
            <person name="Labrenz M."/>
            <person name="Spormann A.M."/>
            <person name="Op Den Camp H."/>
            <person name="Overmann J."/>
            <person name="Amann R."/>
            <person name="Jetten M.S.M."/>
            <person name="Mascher T."/>
            <person name="Medema M.H."/>
            <person name="Devos D.P."/>
            <person name="Kaster A.-K."/>
            <person name="Ovreas L."/>
            <person name="Rohde M."/>
            <person name="Galperin M.Y."/>
            <person name="Jogler C."/>
        </authorList>
    </citation>
    <scope>NUCLEOTIDE SEQUENCE [LARGE SCALE GENOMIC DNA]</scope>
    <source>
        <strain evidence="3 4">Poly41</strain>
    </source>
</reference>
<dbReference type="EMBL" id="SJPV01000003">
    <property type="protein sequence ID" value="TWU39758.1"/>
    <property type="molecule type" value="Genomic_DNA"/>
</dbReference>
<evidence type="ECO:0000256" key="2">
    <source>
        <dbReference type="SAM" id="SignalP"/>
    </source>
</evidence>
<evidence type="ECO:0000256" key="1">
    <source>
        <dbReference type="SAM" id="MobiDB-lite"/>
    </source>
</evidence>
<feature type="chain" id="PRO_5022662826" evidence="2">
    <location>
        <begin position="22"/>
        <end position="119"/>
    </location>
</feature>
<name>A0A5C6DSP7_9BACT</name>
<keyword evidence="4" id="KW-1185">Reference proteome</keyword>
<proteinExistence type="predicted"/>
<organism evidence="3 4">
    <name type="scientific">Novipirellula artificiosorum</name>
    <dbReference type="NCBI Taxonomy" id="2528016"/>
    <lineage>
        <taxon>Bacteria</taxon>
        <taxon>Pseudomonadati</taxon>
        <taxon>Planctomycetota</taxon>
        <taxon>Planctomycetia</taxon>
        <taxon>Pirellulales</taxon>
        <taxon>Pirellulaceae</taxon>
        <taxon>Novipirellula</taxon>
    </lineage>
</organism>
<protein>
    <submittedName>
        <fullName evidence="3">Uncharacterized protein</fullName>
    </submittedName>
</protein>
<keyword evidence="2" id="KW-0732">Signal</keyword>
<sequence length="119" mass="12260" precursor="true">MRFHLLLAVLAIFAAVRCADAGVIMGESPAEKNLGACSAQMIADMKAAQQQEQERGNVDQGESSGMSGVAVSVSPSLSSSALLFDGLVALPKPTPLWVVTLANATLPPCPILDGLLKPS</sequence>
<evidence type="ECO:0000313" key="4">
    <source>
        <dbReference type="Proteomes" id="UP000319143"/>
    </source>
</evidence>
<evidence type="ECO:0000313" key="3">
    <source>
        <dbReference type="EMBL" id="TWU39758.1"/>
    </source>
</evidence>
<dbReference type="Proteomes" id="UP000319143">
    <property type="component" value="Unassembled WGS sequence"/>
</dbReference>